<dbReference type="SUPFAM" id="SSF57414">
    <property type="entry name" value="Hairpin loop containing domain-like"/>
    <property type="match status" value="1"/>
</dbReference>
<sequence>MDLIGKKMCENQCLTYSDCKAINFNKRHLSCELLNRSGQEAPEHLHFEEGTVHIYNITKSQLSNLCANKTCPAHHRCVAGKTKTYCIVTVFDDSKIDFLPEFGWN</sequence>
<evidence type="ECO:0008006" key="2">
    <source>
        <dbReference type="Google" id="ProtNLM"/>
    </source>
</evidence>
<evidence type="ECO:0000313" key="1">
    <source>
        <dbReference type="EMBL" id="EKC31924.1"/>
    </source>
</evidence>
<dbReference type="EMBL" id="JH816339">
    <property type="protein sequence ID" value="EKC31924.1"/>
    <property type="molecule type" value="Genomic_DNA"/>
</dbReference>
<gene>
    <name evidence="1" type="ORF">CGI_10012139</name>
</gene>
<accession>K1QLC3</accession>
<dbReference type="AlphaFoldDB" id="K1QLC3"/>
<proteinExistence type="predicted"/>
<dbReference type="Gene3D" id="3.50.4.10">
    <property type="entry name" value="Hepatocyte Growth Factor"/>
    <property type="match status" value="1"/>
</dbReference>
<reference evidence="1" key="1">
    <citation type="journal article" date="2012" name="Nature">
        <title>The oyster genome reveals stress adaptation and complexity of shell formation.</title>
        <authorList>
            <person name="Zhang G."/>
            <person name="Fang X."/>
            <person name="Guo X."/>
            <person name="Li L."/>
            <person name="Luo R."/>
            <person name="Xu F."/>
            <person name="Yang P."/>
            <person name="Zhang L."/>
            <person name="Wang X."/>
            <person name="Qi H."/>
            <person name="Xiong Z."/>
            <person name="Que H."/>
            <person name="Xie Y."/>
            <person name="Holland P.W."/>
            <person name="Paps J."/>
            <person name="Zhu Y."/>
            <person name="Wu F."/>
            <person name="Chen Y."/>
            <person name="Wang J."/>
            <person name="Peng C."/>
            <person name="Meng J."/>
            <person name="Yang L."/>
            <person name="Liu J."/>
            <person name="Wen B."/>
            <person name="Zhang N."/>
            <person name="Huang Z."/>
            <person name="Zhu Q."/>
            <person name="Feng Y."/>
            <person name="Mount A."/>
            <person name="Hedgecock D."/>
            <person name="Xu Z."/>
            <person name="Liu Y."/>
            <person name="Domazet-Loso T."/>
            <person name="Du Y."/>
            <person name="Sun X."/>
            <person name="Zhang S."/>
            <person name="Liu B."/>
            <person name="Cheng P."/>
            <person name="Jiang X."/>
            <person name="Li J."/>
            <person name="Fan D."/>
            <person name="Wang W."/>
            <person name="Fu W."/>
            <person name="Wang T."/>
            <person name="Wang B."/>
            <person name="Zhang J."/>
            <person name="Peng Z."/>
            <person name="Li Y."/>
            <person name="Li N."/>
            <person name="Wang J."/>
            <person name="Chen M."/>
            <person name="He Y."/>
            <person name="Tan F."/>
            <person name="Song X."/>
            <person name="Zheng Q."/>
            <person name="Huang R."/>
            <person name="Yang H."/>
            <person name="Du X."/>
            <person name="Chen L."/>
            <person name="Yang M."/>
            <person name="Gaffney P.M."/>
            <person name="Wang S."/>
            <person name="Luo L."/>
            <person name="She Z."/>
            <person name="Ming Y."/>
            <person name="Huang W."/>
            <person name="Zhang S."/>
            <person name="Huang B."/>
            <person name="Zhang Y."/>
            <person name="Qu T."/>
            <person name="Ni P."/>
            <person name="Miao G."/>
            <person name="Wang J."/>
            <person name="Wang Q."/>
            <person name="Steinberg C.E."/>
            <person name="Wang H."/>
            <person name="Li N."/>
            <person name="Qian L."/>
            <person name="Zhang G."/>
            <person name="Li Y."/>
            <person name="Yang H."/>
            <person name="Liu X."/>
            <person name="Wang J."/>
            <person name="Yin Y."/>
            <person name="Wang J."/>
        </authorList>
    </citation>
    <scope>NUCLEOTIDE SEQUENCE [LARGE SCALE GENOMIC DNA]</scope>
    <source>
        <strain evidence="1">05x7-T-G4-1.051#20</strain>
    </source>
</reference>
<name>K1QLC3_MAGGI</name>
<organism evidence="1">
    <name type="scientific">Magallana gigas</name>
    <name type="common">Pacific oyster</name>
    <name type="synonym">Crassostrea gigas</name>
    <dbReference type="NCBI Taxonomy" id="29159"/>
    <lineage>
        <taxon>Eukaryota</taxon>
        <taxon>Metazoa</taxon>
        <taxon>Spiralia</taxon>
        <taxon>Lophotrochozoa</taxon>
        <taxon>Mollusca</taxon>
        <taxon>Bivalvia</taxon>
        <taxon>Autobranchia</taxon>
        <taxon>Pteriomorphia</taxon>
        <taxon>Ostreida</taxon>
        <taxon>Ostreoidea</taxon>
        <taxon>Ostreidae</taxon>
        <taxon>Magallana</taxon>
    </lineage>
</organism>
<dbReference type="InParanoid" id="K1QLC3"/>
<protein>
    <recommendedName>
        <fullName evidence="2">Apple domain-containing protein</fullName>
    </recommendedName>
</protein>
<dbReference type="HOGENOM" id="CLU_2239195_0_0_1"/>